<dbReference type="InterPro" id="IPR020449">
    <property type="entry name" value="Tscrpt_reg_AraC-type_HTH"/>
</dbReference>
<dbReference type="PANTHER" id="PTHR40055:SF1">
    <property type="entry name" value="TRANSCRIPTIONAL REGULATOR YGIV-RELATED"/>
    <property type="match status" value="1"/>
</dbReference>
<gene>
    <name evidence="6" type="ORF">H8B09_14485</name>
</gene>
<evidence type="ECO:0000256" key="3">
    <source>
        <dbReference type="ARBA" id="ARBA00023163"/>
    </source>
</evidence>
<dbReference type="Gene3D" id="1.10.10.60">
    <property type="entry name" value="Homeodomain-like"/>
    <property type="match status" value="2"/>
</dbReference>
<evidence type="ECO:0000313" key="7">
    <source>
        <dbReference type="Proteomes" id="UP000609346"/>
    </source>
</evidence>
<dbReference type="PROSITE" id="PS00041">
    <property type="entry name" value="HTH_ARAC_FAMILY_1"/>
    <property type="match status" value="1"/>
</dbReference>
<name>A0ABR8MVN0_9BACL</name>
<dbReference type="InterPro" id="IPR018062">
    <property type="entry name" value="HTH_AraC-typ_CS"/>
</dbReference>
<comment type="caution">
    <text evidence="6">The sequence shown here is derived from an EMBL/GenBank/DDBJ whole genome shotgun (WGS) entry which is preliminary data.</text>
</comment>
<dbReference type="SUPFAM" id="SSF46689">
    <property type="entry name" value="Homeodomain-like"/>
    <property type="match status" value="2"/>
</dbReference>
<protein>
    <submittedName>
        <fullName evidence="6">AraC family transcriptional regulator</fullName>
    </submittedName>
</protein>
<evidence type="ECO:0000256" key="4">
    <source>
        <dbReference type="SAM" id="MobiDB-lite"/>
    </source>
</evidence>
<dbReference type="SMART" id="SM00342">
    <property type="entry name" value="HTH_ARAC"/>
    <property type="match status" value="1"/>
</dbReference>
<dbReference type="InterPro" id="IPR009057">
    <property type="entry name" value="Homeodomain-like_sf"/>
</dbReference>
<keyword evidence="2" id="KW-0238">DNA-binding</keyword>
<dbReference type="Pfam" id="PF06445">
    <property type="entry name" value="GyrI-like"/>
    <property type="match status" value="1"/>
</dbReference>
<dbReference type="RefSeq" id="WP_191204233.1">
    <property type="nucleotide sequence ID" value="NZ_JACXZA010000003.1"/>
</dbReference>
<dbReference type="Gene3D" id="3.20.80.10">
    <property type="entry name" value="Regulatory factor, effector binding domain"/>
    <property type="match status" value="1"/>
</dbReference>
<proteinExistence type="predicted"/>
<evidence type="ECO:0000256" key="2">
    <source>
        <dbReference type="ARBA" id="ARBA00023125"/>
    </source>
</evidence>
<dbReference type="PROSITE" id="PS01124">
    <property type="entry name" value="HTH_ARAC_FAMILY_2"/>
    <property type="match status" value="1"/>
</dbReference>
<dbReference type="InterPro" id="IPR018060">
    <property type="entry name" value="HTH_AraC"/>
</dbReference>
<evidence type="ECO:0000313" key="6">
    <source>
        <dbReference type="EMBL" id="MBD3919968.1"/>
    </source>
</evidence>
<dbReference type="SUPFAM" id="SSF55136">
    <property type="entry name" value="Probable bacterial effector-binding domain"/>
    <property type="match status" value="1"/>
</dbReference>
<organism evidence="6 7">
    <name type="scientific">Paenibacillus terricola</name>
    <dbReference type="NCBI Taxonomy" id="2763503"/>
    <lineage>
        <taxon>Bacteria</taxon>
        <taxon>Bacillati</taxon>
        <taxon>Bacillota</taxon>
        <taxon>Bacilli</taxon>
        <taxon>Bacillales</taxon>
        <taxon>Paenibacillaceae</taxon>
        <taxon>Paenibacillus</taxon>
    </lineage>
</organism>
<dbReference type="InterPro" id="IPR029442">
    <property type="entry name" value="GyrI-like"/>
</dbReference>
<dbReference type="Proteomes" id="UP000609346">
    <property type="component" value="Unassembled WGS sequence"/>
</dbReference>
<dbReference type="InterPro" id="IPR050908">
    <property type="entry name" value="SmbC-like"/>
</dbReference>
<feature type="region of interest" description="Disordered" evidence="4">
    <location>
        <begin position="315"/>
        <end position="348"/>
    </location>
</feature>
<dbReference type="InterPro" id="IPR010499">
    <property type="entry name" value="AraC_E-bd"/>
</dbReference>
<dbReference type="InterPro" id="IPR011256">
    <property type="entry name" value="Reg_factor_effector_dom_sf"/>
</dbReference>
<reference evidence="6 7" key="1">
    <citation type="submission" date="2020-09" db="EMBL/GenBank/DDBJ databases">
        <title>Paenibacillus sp. strain PR3 16S rRNA gene Genome sequencing and assembly.</title>
        <authorList>
            <person name="Kim J."/>
        </authorList>
    </citation>
    <scope>NUCLEOTIDE SEQUENCE [LARGE SCALE GENOMIC DNA]</scope>
    <source>
        <strain evidence="6 7">PR3</strain>
    </source>
</reference>
<keyword evidence="1" id="KW-0805">Transcription regulation</keyword>
<feature type="domain" description="HTH araC/xylS-type" evidence="5">
    <location>
        <begin position="17"/>
        <end position="116"/>
    </location>
</feature>
<keyword evidence="7" id="KW-1185">Reference proteome</keyword>
<dbReference type="PANTHER" id="PTHR40055">
    <property type="entry name" value="TRANSCRIPTIONAL REGULATOR YGIV-RELATED"/>
    <property type="match status" value="1"/>
</dbReference>
<dbReference type="Pfam" id="PF12833">
    <property type="entry name" value="HTH_18"/>
    <property type="match status" value="1"/>
</dbReference>
<dbReference type="PRINTS" id="PR00032">
    <property type="entry name" value="HTHARAC"/>
</dbReference>
<dbReference type="SMART" id="SM00871">
    <property type="entry name" value="AraC_E_bind"/>
    <property type="match status" value="1"/>
</dbReference>
<evidence type="ECO:0000256" key="1">
    <source>
        <dbReference type="ARBA" id="ARBA00023015"/>
    </source>
</evidence>
<keyword evidence="3" id="KW-0804">Transcription</keyword>
<sequence length="348" mass="40253">MRPINTNLRQEHTAVINKLVEYIDDHMEKPLGLQDLSEQALVSPYHLHRVFKSITGETIHAYLNRIRLEKAASQLKYSETVDISRISRQVGFASASVFARAFRNHFGVSASEYRKLHSINSNSCAVNSKNSQLRSAWLAYNEGGANDLELDIRIKRMQPCYIAYTRTNGRVLEKTFEENRNHLQTMGSIFDWARQHSLWNPPSTSLVSMEYQDPRVSGTQYKRVDCGLTLPKPIEPIGEIGCRLFAGGQYAVLRIFDTTAHARKQVKRLWEEWLPHSGFYYTSQPVIILHQNNPSWEPSHRYFIDYAIPINPKQYPGNHPSPYREDIRKPPPRPDLPMLTQLFEEERS</sequence>
<evidence type="ECO:0000259" key="5">
    <source>
        <dbReference type="PROSITE" id="PS01124"/>
    </source>
</evidence>
<accession>A0ABR8MVN0</accession>
<dbReference type="EMBL" id="JACXZA010000003">
    <property type="protein sequence ID" value="MBD3919968.1"/>
    <property type="molecule type" value="Genomic_DNA"/>
</dbReference>